<name>K0TIH3_THAOC</name>
<reference evidence="2 3" key="1">
    <citation type="journal article" date="2012" name="Genome Biol.">
        <title>Genome and low-iron response of an oceanic diatom adapted to chronic iron limitation.</title>
        <authorList>
            <person name="Lommer M."/>
            <person name="Specht M."/>
            <person name="Roy A.S."/>
            <person name="Kraemer L."/>
            <person name="Andreson R."/>
            <person name="Gutowska M.A."/>
            <person name="Wolf J."/>
            <person name="Bergner S.V."/>
            <person name="Schilhabel M.B."/>
            <person name="Klostermeier U.C."/>
            <person name="Beiko R.G."/>
            <person name="Rosenstiel P."/>
            <person name="Hippler M."/>
            <person name="Laroche J."/>
        </authorList>
    </citation>
    <scope>NUCLEOTIDE SEQUENCE [LARGE SCALE GENOMIC DNA]</scope>
    <source>
        <strain evidence="2 3">CCMP1005</strain>
    </source>
</reference>
<sequence>MEHPRRPPRRMFNCPWAFFSQTALLAITSYHTNKTRLTEAPAGPVGGDNGPGSEPPPHQLHHMIASGISAVSSGRRKAELSSLQGLLSTSMTRAVQAETVGLATTP</sequence>
<gene>
    <name evidence="2" type="ORF">THAOC_08310</name>
</gene>
<feature type="region of interest" description="Disordered" evidence="1">
    <location>
        <begin position="37"/>
        <end position="60"/>
    </location>
</feature>
<protein>
    <submittedName>
        <fullName evidence="2">Uncharacterized protein</fullName>
    </submittedName>
</protein>
<comment type="caution">
    <text evidence="2">The sequence shown here is derived from an EMBL/GenBank/DDBJ whole genome shotgun (WGS) entry which is preliminary data.</text>
</comment>
<accession>K0TIH3</accession>
<evidence type="ECO:0000313" key="2">
    <source>
        <dbReference type="EMBL" id="EJK70337.1"/>
    </source>
</evidence>
<keyword evidence="3" id="KW-1185">Reference proteome</keyword>
<dbReference type="AlphaFoldDB" id="K0TIH3"/>
<evidence type="ECO:0000313" key="3">
    <source>
        <dbReference type="Proteomes" id="UP000266841"/>
    </source>
</evidence>
<dbReference type="Proteomes" id="UP000266841">
    <property type="component" value="Unassembled WGS sequence"/>
</dbReference>
<proteinExistence type="predicted"/>
<dbReference type="EMBL" id="AGNL01008682">
    <property type="protein sequence ID" value="EJK70337.1"/>
    <property type="molecule type" value="Genomic_DNA"/>
</dbReference>
<organism evidence="2 3">
    <name type="scientific">Thalassiosira oceanica</name>
    <name type="common">Marine diatom</name>
    <dbReference type="NCBI Taxonomy" id="159749"/>
    <lineage>
        <taxon>Eukaryota</taxon>
        <taxon>Sar</taxon>
        <taxon>Stramenopiles</taxon>
        <taxon>Ochrophyta</taxon>
        <taxon>Bacillariophyta</taxon>
        <taxon>Coscinodiscophyceae</taxon>
        <taxon>Thalassiosirophycidae</taxon>
        <taxon>Thalassiosirales</taxon>
        <taxon>Thalassiosiraceae</taxon>
        <taxon>Thalassiosira</taxon>
    </lineage>
</organism>
<evidence type="ECO:0000256" key="1">
    <source>
        <dbReference type="SAM" id="MobiDB-lite"/>
    </source>
</evidence>